<gene>
    <name evidence="2" type="ORF">EDC30_1263</name>
</gene>
<feature type="chain" id="PRO_5020374645" description="Lipoprotein" evidence="1">
    <location>
        <begin position="29"/>
        <end position="233"/>
    </location>
</feature>
<organism evidence="2 3">
    <name type="scientific">Paucimonas lemoignei</name>
    <name type="common">Pseudomonas lemoignei</name>
    <dbReference type="NCBI Taxonomy" id="29443"/>
    <lineage>
        <taxon>Bacteria</taxon>
        <taxon>Pseudomonadati</taxon>
        <taxon>Pseudomonadota</taxon>
        <taxon>Betaproteobacteria</taxon>
        <taxon>Burkholderiales</taxon>
        <taxon>Burkholderiaceae</taxon>
        <taxon>Paucimonas</taxon>
    </lineage>
</organism>
<dbReference type="EMBL" id="SLZQ01000026">
    <property type="protein sequence ID" value="TCS31965.1"/>
    <property type="molecule type" value="Genomic_DNA"/>
</dbReference>
<evidence type="ECO:0000256" key="1">
    <source>
        <dbReference type="SAM" id="SignalP"/>
    </source>
</evidence>
<dbReference type="AlphaFoldDB" id="A0A4R3HTP4"/>
<reference evidence="2 3" key="1">
    <citation type="submission" date="2019-03" db="EMBL/GenBank/DDBJ databases">
        <title>Genomic Encyclopedia of Type Strains, Phase IV (KMG-IV): sequencing the most valuable type-strain genomes for metagenomic binning, comparative biology and taxonomic classification.</title>
        <authorList>
            <person name="Goeker M."/>
        </authorList>
    </citation>
    <scope>NUCLEOTIDE SEQUENCE [LARGE SCALE GENOMIC DNA]</scope>
    <source>
        <strain evidence="2 3">DSM 7445</strain>
    </source>
</reference>
<protein>
    <recommendedName>
        <fullName evidence="4">Lipoprotein</fullName>
    </recommendedName>
</protein>
<evidence type="ECO:0008006" key="4">
    <source>
        <dbReference type="Google" id="ProtNLM"/>
    </source>
</evidence>
<name>A0A4R3HTP4_PAULE</name>
<sequence length="233" mass="26600">MRLVRMRSNFCFCRLLSISLLMALLASCGEKKPSSNTEEYKEAHGILKNKISNLRIKGVLLSIPPELYPNPYSYDRIVRGQADKVTIHINLNSWLDQPTTVNSETLGLVRVEIGKHGYESDEKIEEYFNARKWASINRRPELDLIEYVEVGDSGGWGYRTFESTDPLLRTPNGGRLVFNCVGLPGKNPSQCRTFFQHQKGVLISYYLSGHLLKKWKDVHKKVIATVNDLIVQE</sequence>
<keyword evidence="1" id="KW-0732">Signal</keyword>
<accession>A0A4R3HTP4</accession>
<evidence type="ECO:0000313" key="3">
    <source>
        <dbReference type="Proteomes" id="UP000295382"/>
    </source>
</evidence>
<comment type="caution">
    <text evidence="2">The sequence shown here is derived from an EMBL/GenBank/DDBJ whole genome shotgun (WGS) entry which is preliminary data.</text>
</comment>
<evidence type="ECO:0000313" key="2">
    <source>
        <dbReference type="EMBL" id="TCS31965.1"/>
    </source>
</evidence>
<proteinExistence type="predicted"/>
<dbReference type="Proteomes" id="UP000295382">
    <property type="component" value="Unassembled WGS sequence"/>
</dbReference>
<keyword evidence="3" id="KW-1185">Reference proteome</keyword>
<feature type="signal peptide" evidence="1">
    <location>
        <begin position="1"/>
        <end position="28"/>
    </location>
</feature>
<dbReference type="PROSITE" id="PS51257">
    <property type="entry name" value="PROKAR_LIPOPROTEIN"/>
    <property type="match status" value="1"/>
</dbReference>